<evidence type="ECO:0000259" key="1">
    <source>
        <dbReference type="Pfam" id="PF25164"/>
    </source>
</evidence>
<dbReference type="RefSeq" id="WP_039355166.1">
    <property type="nucleotide sequence ID" value="NZ_JRMH01000001.1"/>
</dbReference>
<sequence>MDYAINKITGILVLAIRASKYGQYTCPVCKKGVILRRGKVRVPYFAHLPGYGTLECENFILGHSSLPVKEKLNVTVKRRMELRLLISTGRENQRWSLELALPTCNLCRARISLDVGGRSQTLDMMSMVKRRQIGAELSVRPYRIISFSGEPDPEFVAQVEMECQGLPSVGAAVFTALGRGTSGGFPLAQELRYTDTFAFLWQQPAQPDFPDELEVERLVSRQGWNLALVTIPEILSQENIAWLKCFTSLPVVPARSSVTAIWPFLTQNTSVNQIECFHSNTVLLSANRVLTTSREDGPTMHAQGASSILSAVGVEKSPAFFTLNPGDSELVGVSCASDLDVKIFLAFSSHVECFNKYPSVDLVFTKQKGEQEIVSLHQRRCAVVTTEARLLGYKLEYLSMPPGVEGIAKIEGLTENNNIKLFSGNSVAPHDKNMCLLHADALSKLALYLADTECYLEIEFGGLGRLSLSGFSRLASTVGTNKKLSPVLRYRLFSFILQMRLVTPDFTVNSDDSSLIEALANLQPEPHLLPHYRALVKEVITSGFEFNRLR</sequence>
<name>A0A1V2R989_9GAMM</name>
<comment type="caution">
    <text evidence="2">The sequence shown here is derived from an EMBL/GenBank/DDBJ whole genome shotgun (WGS) entry which is preliminary data.</text>
</comment>
<evidence type="ECO:0000313" key="2">
    <source>
        <dbReference type="EMBL" id="ONK08922.1"/>
    </source>
</evidence>
<dbReference type="InterPro" id="IPR057253">
    <property type="entry name" value="CoiA-like_N"/>
</dbReference>
<organism evidence="2 3">
    <name type="scientific">Pectobacterium actinidiae</name>
    <dbReference type="NCBI Taxonomy" id="1507808"/>
    <lineage>
        <taxon>Bacteria</taxon>
        <taxon>Pseudomonadati</taxon>
        <taxon>Pseudomonadota</taxon>
        <taxon>Gammaproteobacteria</taxon>
        <taxon>Enterobacterales</taxon>
        <taxon>Pectobacteriaceae</taxon>
        <taxon>Pectobacterium</taxon>
    </lineage>
</organism>
<gene>
    <name evidence="2" type="ORF">BSK71_01420</name>
</gene>
<protein>
    <recommendedName>
        <fullName evidence="1">Competence protein CoiA-like N-terminal domain-containing protein</fullName>
    </recommendedName>
</protein>
<dbReference type="OrthoDB" id="7031203at2"/>
<accession>A0A1V2R989</accession>
<evidence type="ECO:0000313" key="3">
    <source>
        <dbReference type="Proteomes" id="UP000189286"/>
    </source>
</evidence>
<dbReference type="Pfam" id="PF25164">
    <property type="entry name" value="CoiA_N"/>
    <property type="match status" value="1"/>
</dbReference>
<reference evidence="3" key="1">
    <citation type="submission" date="2016-11" db="EMBL/GenBank/DDBJ databases">
        <authorList>
            <person name="Panda P."/>
            <person name="Visnovsky S."/>
            <person name="Pitman A."/>
        </authorList>
    </citation>
    <scope>NUCLEOTIDE SEQUENCE [LARGE SCALE GENOMIC DNA]</scope>
    <source>
        <strain evidence="3">ICMP 9972</strain>
    </source>
</reference>
<proteinExistence type="predicted"/>
<dbReference type="EMBL" id="MPUJ01000001">
    <property type="protein sequence ID" value="ONK08922.1"/>
    <property type="molecule type" value="Genomic_DNA"/>
</dbReference>
<dbReference type="AlphaFoldDB" id="A0A1V2R989"/>
<dbReference type="Proteomes" id="UP000189286">
    <property type="component" value="Unassembled WGS sequence"/>
</dbReference>
<feature type="domain" description="Competence protein CoiA-like N-terminal" evidence="1">
    <location>
        <begin position="20"/>
        <end position="49"/>
    </location>
</feature>